<dbReference type="Proteomes" id="UP000645828">
    <property type="component" value="Unassembled WGS sequence"/>
</dbReference>
<evidence type="ECO:0000256" key="1">
    <source>
        <dbReference type="SAM" id="MobiDB-lite"/>
    </source>
</evidence>
<feature type="region of interest" description="Disordered" evidence="1">
    <location>
        <begin position="127"/>
        <end position="327"/>
    </location>
</feature>
<reference evidence="2" key="1">
    <citation type="submission" date="2020-12" db="EMBL/GenBank/DDBJ databases">
        <authorList>
            <consortium name="Molecular Ecology Group"/>
        </authorList>
    </citation>
    <scope>NUCLEOTIDE SEQUENCE</scope>
    <source>
        <strain evidence="2">TBG_1078</strain>
    </source>
</reference>
<evidence type="ECO:0000313" key="3">
    <source>
        <dbReference type="Proteomes" id="UP000645828"/>
    </source>
</evidence>
<protein>
    <submittedName>
        <fullName evidence="2">(raccoon dog) hypothetical protein</fullName>
    </submittedName>
</protein>
<sequence>MTCVGRRVGLGSAPTGVPVRCACARGRAGRKPGAEEGAPQSGDPPEARGGVDSRAPGPRQVHRPPLPAALRSNPCGLRPDPCGRGPRRLRVRHRLGAEVSAGCVPPPPGPWERVGTHPFRAIEEVTHGDKETPGNGTGAVRAPPGLGDRGAPEVGFLSAPGVCPPDQHSDYLAGTKCSPGSRDVTSGGPGRGVRPPPRSAPSGARSGGPGPARAGLAPAGQLEKNRGRTHLSSSAPRLRRGRGAALRSGSGDLRRGAAGPRGVQPTPGARDPERSHLEAGTAGGSGTLTATSGGSRRPSPNCRLRGRLLSAQREDEPSFGRRRPARATVQHPLSGALGGRGRPSLAEKNLGIGFGALGCPGGSSPPPSLPPRRGSRTVERFCFPCFRLFLFSRDLTHPVLWAWR</sequence>
<gene>
    <name evidence="2" type="ORF">NYPRO_LOCUS10562</name>
</gene>
<keyword evidence="3" id="KW-1185">Reference proteome</keyword>
<name>A0A811YLQ8_NYCPR</name>
<evidence type="ECO:0000313" key="2">
    <source>
        <dbReference type="EMBL" id="CAD7677764.1"/>
    </source>
</evidence>
<dbReference type="AlphaFoldDB" id="A0A811YLQ8"/>
<organism evidence="2 3">
    <name type="scientific">Nyctereutes procyonoides</name>
    <name type="common">Raccoon dog</name>
    <name type="synonym">Canis procyonoides</name>
    <dbReference type="NCBI Taxonomy" id="34880"/>
    <lineage>
        <taxon>Eukaryota</taxon>
        <taxon>Metazoa</taxon>
        <taxon>Chordata</taxon>
        <taxon>Craniata</taxon>
        <taxon>Vertebrata</taxon>
        <taxon>Euteleostomi</taxon>
        <taxon>Mammalia</taxon>
        <taxon>Eutheria</taxon>
        <taxon>Laurasiatheria</taxon>
        <taxon>Carnivora</taxon>
        <taxon>Caniformia</taxon>
        <taxon>Canidae</taxon>
        <taxon>Nyctereutes</taxon>
    </lineage>
</organism>
<accession>A0A811YLQ8</accession>
<proteinExistence type="predicted"/>
<comment type="caution">
    <text evidence="2">The sequence shown here is derived from an EMBL/GenBank/DDBJ whole genome shotgun (WGS) entry which is preliminary data.</text>
</comment>
<dbReference type="EMBL" id="CAJHUB010000680">
    <property type="protein sequence ID" value="CAD7677764.1"/>
    <property type="molecule type" value="Genomic_DNA"/>
</dbReference>
<feature type="compositionally biased region" description="Low complexity" evidence="1">
    <location>
        <begin position="211"/>
        <end position="220"/>
    </location>
</feature>
<feature type="region of interest" description="Disordered" evidence="1">
    <location>
        <begin position="26"/>
        <end position="86"/>
    </location>
</feature>